<dbReference type="AlphaFoldDB" id="A0A3N4K3L5"/>
<evidence type="ECO:0000313" key="4">
    <source>
        <dbReference type="Proteomes" id="UP000276215"/>
    </source>
</evidence>
<feature type="region of interest" description="Disordered" evidence="1">
    <location>
        <begin position="1"/>
        <end position="50"/>
    </location>
</feature>
<protein>
    <recommendedName>
        <fullName evidence="2">DUF7726 domain-containing protein</fullName>
    </recommendedName>
</protein>
<keyword evidence="4" id="KW-1185">Reference proteome</keyword>
<dbReference type="OrthoDB" id="2592504at2759"/>
<accession>A0A3N4K3L5</accession>
<name>A0A3N4K3L5_9PEZI</name>
<organism evidence="3 4">
    <name type="scientific">Choiromyces venosus 120613-1</name>
    <dbReference type="NCBI Taxonomy" id="1336337"/>
    <lineage>
        <taxon>Eukaryota</taxon>
        <taxon>Fungi</taxon>
        <taxon>Dikarya</taxon>
        <taxon>Ascomycota</taxon>
        <taxon>Pezizomycotina</taxon>
        <taxon>Pezizomycetes</taxon>
        <taxon>Pezizales</taxon>
        <taxon>Tuberaceae</taxon>
        <taxon>Choiromyces</taxon>
    </lineage>
</organism>
<evidence type="ECO:0000259" key="2">
    <source>
        <dbReference type="Pfam" id="PF24852"/>
    </source>
</evidence>
<dbReference type="Pfam" id="PF24852">
    <property type="entry name" value="DUF7726"/>
    <property type="match status" value="1"/>
</dbReference>
<evidence type="ECO:0000256" key="1">
    <source>
        <dbReference type="SAM" id="MobiDB-lite"/>
    </source>
</evidence>
<dbReference type="EMBL" id="ML120379">
    <property type="protein sequence ID" value="RPB00505.1"/>
    <property type="molecule type" value="Genomic_DNA"/>
</dbReference>
<reference evidence="3 4" key="1">
    <citation type="journal article" date="2018" name="Nat. Ecol. Evol.">
        <title>Pezizomycetes genomes reveal the molecular basis of ectomycorrhizal truffle lifestyle.</title>
        <authorList>
            <person name="Murat C."/>
            <person name="Payen T."/>
            <person name="Noel B."/>
            <person name="Kuo A."/>
            <person name="Morin E."/>
            <person name="Chen J."/>
            <person name="Kohler A."/>
            <person name="Krizsan K."/>
            <person name="Balestrini R."/>
            <person name="Da Silva C."/>
            <person name="Montanini B."/>
            <person name="Hainaut M."/>
            <person name="Levati E."/>
            <person name="Barry K.W."/>
            <person name="Belfiori B."/>
            <person name="Cichocki N."/>
            <person name="Clum A."/>
            <person name="Dockter R.B."/>
            <person name="Fauchery L."/>
            <person name="Guy J."/>
            <person name="Iotti M."/>
            <person name="Le Tacon F."/>
            <person name="Lindquist E.A."/>
            <person name="Lipzen A."/>
            <person name="Malagnac F."/>
            <person name="Mello A."/>
            <person name="Molinier V."/>
            <person name="Miyauchi S."/>
            <person name="Poulain J."/>
            <person name="Riccioni C."/>
            <person name="Rubini A."/>
            <person name="Sitrit Y."/>
            <person name="Splivallo R."/>
            <person name="Traeger S."/>
            <person name="Wang M."/>
            <person name="Zifcakova L."/>
            <person name="Wipf D."/>
            <person name="Zambonelli A."/>
            <person name="Paolocci F."/>
            <person name="Nowrousian M."/>
            <person name="Ottonello S."/>
            <person name="Baldrian P."/>
            <person name="Spatafora J.W."/>
            <person name="Henrissat B."/>
            <person name="Nagy L.G."/>
            <person name="Aury J.M."/>
            <person name="Wincker P."/>
            <person name="Grigoriev I.V."/>
            <person name="Bonfante P."/>
            <person name="Martin F.M."/>
        </authorList>
    </citation>
    <scope>NUCLEOTIDE SEQUENCE [LARGE SCALE GENOMIC DNA]</scope>
    <source>
        <strain evidence="3 4">120613-1</strain>
    </source>
</reference>
<proteinExistence type="predicted"/>
<sequence length="231" mass="25564">MSGMIDLSQAAPDLFQRVPPKKGRGARAAKSTPFTATPATNTATTVPDPVTAPPAPVLAAPAPVLDRTLVPISTNAYLDPSSHTDEQEPVDPDLPFLSASLPSESTDSVPIYDSCDELRRKIRAFFRNPKYSKVTQKKFREAIGGVNANTYRRFMEKKGETAGAECGMFYGSYVFFEKMRIWEGKSKGVRRVRSEVEFPHGRPMIDDNRRGVWVIGRAPAKRGGGRRKGWY</sequence>
<feature type="domain" description="DUF7726" evidence="2">
    <location>
        <begin position="109"/>
        <end position="185"/>
    </location>
</feature>
<feature type="compositionally biased region" description="Low complexity" evidence="1">
    <location>
        <begin position="32"/>
        <end position="49"/>
    </location>
</feature>
<evidence type="ECO:0000313" key="3">
    <source>
        <dbReference type="EMBL" id="RPB00505.1"/>
    </source>
</evidence>
<dbReference type="InterPro" id="IPR056143">
    <property type="entry name" value="DUF7726"/>
</dbReference>
<gene>
    <name evidence="3" type="ORF">L873DRAFT_771181</name>
</gene>
<dbReference type="PANTHER" id="PTHR42339:SF1">
    <property type="entry name" value="HISTONE H1"/>
    <property type="match status" value="1"/>
</dbReference>
<dbReference type="Proteomes" id="UP000276215">
    <property type="component" value="Unassembled WGS sequence"/>
</dbReference>
<dbReference type="PANTHER" id="PTHR42339">
    <property type="entry name" value="HISTONE H1"/>
    <property type="match status" value="1"/>
</dbReference>